<keyword evidence="2" id="KW-0808">Transferase</keyword>
<dbReference type="PANTHER" id="PTHR34203">
    <property type="entry name" value="METHYLTRANSFERASE, FKBM FAMILY PROTEIN"/>
    <property type="match status" value="1"/>
</dbReference>
<dbReference type="NCBIfam" id="TIGR01444">
    <property type="entry name" value="fkbM_fam"/>
    <property type="match status" value="1"/>
</dbReference>
<dbReference type="Gene3D" id="3.40.50.150">
    <property type="entry name" value="Vaccinia Virus protein VP39"/>
    <property type="match status" value="1"/>
</dbReference>
<evidence type="ECO:0000259" key="1">
    <source>
        <dbReference type="Pfam" id="PF05050"/>
    </source>
</evidence>
<keyword evidence="3" id="KW-1185">Reference proteome</keyword>
<evidence type="ECO:0000313" key="2">
    <source>
        <dbReference type="EMBL" id="MEL1240153.1"/>
    </source>
</evidence>
<dbReference type="EMBL" id="JBBYHU010000004">
    <property type="protein sequence ID" value="MEL1240153.1"/>
    <property type="molecule type" value="Genomic_DNA"/>
</dbReference>
<dbReference type="SUPFAM" id="SSF53335">
    <property type="entry name" value="S-adenosyl-L-methionine-dependent methyltransferases"/>
    <property type="match status" value="1"/>
</dbReference>
<dbReference type="InterPro" id="IPR006342">
    <property type="entry name" value="FkbM_mtfrase"/>
</dbReference>
<name>A0ABU9HJ53_9FLAO</name>
<dbReference type="PANTHER" id="PTHR34203:SF15">
    <property type="entry name" value="SLL1173 PROTEIN"/>
    <property type="match status" value="1"/>
</dbReference>
<dbReference type="GO" id="GO:0008168">
    <property type="term" value="F:methyltransferase activity"/>
    <property type="evidence" value="ECO:0007669"/>
    <property type="project" value="UniProtKB-KW"/>
</dbReference>
<organism evidence="2 3">
    <name type="scientific">Flavobacterium flavipallidum</name>
    <dbReference type="NCBI Taxonomy" id="3139140"/>
    <lineage>
        <taxon>Bacteria</taxon>
        <taxon>Pseudomonadati</taxon>
        <taxon>Bacteroidota</taxon>
        <taxon>Flavobacteriia</taxon>
        <taxon>Flavobacteriales</taxon>
        <taxon>Flavobacteriaceae</taxon>
        <taxon>Flavobacterium</taxon>
    </lineage>
</organism>
<dbReference type="Proteomes" id="UP001398556">
    <property type="component" value="Unassembled WGS sequence"/>
</dbReference>
<keyword evidence="2" id="KW-0489">Methyltransferase</keyword>
<comment type="caution">
    <text evidence="2">The sequence shown here is derived from an EMBL/GenBank/DDBJ whole genome shotgun (WGS) entry which is preliminary data.</text>
</comment>
<feature type="domain" description="Methyltransferase FkbM" evidence="1">
    <location>
        <begin position="95"/>
        <end position="254"/>
    </location>
</feature>
<dbReference type="InterPro" id="IPR052514">
    <property type="entry name" value="SAM-dependent_MTase"/>
</dbReference>
<dbReference type="GO" id="GO:0032259">
    <property type="term" value="P:methylation"/>
    <property type="evidence" value="ECO:0007669"/>
    <property type="project" value="UniProtKB-KW"/>
</dbReference>
<sequence length="275" mass="31877">MIKWGYNIIKNITKNFYLAKGANYNFKDKTLIFKILNLLYLKSVFGKNENEVSQEIFGFKVTAYSYNTIILLFKEIFITNDYFFQSDNQTPKIIDCGANIGMSILYFKFRYPNCSIVAFEPNPRAFDLLKKNIEQNKLDKIELYNLALSDTTEEIDFYTGNDNEILLASTLKERGGQNNIKIQAHKLSSYLNDTVDLIKVDIEGSENQLLIDLVSSGKINNSKKYIIEYHHKINNKKSSFSTFIKPFEDSGFEYNIKTSFPKIGAFQDVLLYIYK</sequence>
<gene>
    <name evidence="2" type="ORF">AAEO59_03730</name>
</gene>
<proteinExistence type="predicted"/>
<protein>
    <submittedName>
        <fullName evidence="2">FkbM family methyltransferase</fullName>
    </submittedName>
</protein>
<accession>A0ABU9HJ53</accession>
<evidence type="ECO:0000313" key="3">
    <source>
        <dbReference type="Proteomes" id="UP001398556"/>
    </source>
</evidence>
<dbReference type="InterPro" id="IPR029063">
    <property type="entry name" value="SAM-dependent_MTases_sf"/>
</dbReference>
<reference evidence="2 3" key="1">
    <citation type="submission" date="2024-04" db="EMBL/GenBank/DDBJ databases">
        <title>Flavobacterium sp. DGU99 16S ribosomal RNA gene Genome sequencing and assembly.</title>
        <authorList>
            <person name="Park S."/>
        </authorList>
    </citation>
    <scope>NUCLEOTIDE SEQUENCE [LARGE SCALE GENOMIC DNA]</scope>
    <source>
        <strain evidence="2 3">DGU99</strain>
    </source>
</reference>
<dbReference type="RefSeq" id="WP_341699396.1">
    <property type="nucleotide sequence ID" value="NZ_JBBYHU010000004.1"/>
</dbReference>
<dbReference type="Pfam" id="PF05050">
    <property type="entry name" value="Methyltransf_21"/>
    <property type="match status" value="1"/>
</dbReference>